<accession>A6WD56</accession>
<dbReference type="Proteomes" id="UP000001116">
    <property type="component" value="Chromosome"/>
</dbReference>
<dbReference type="Pfam" id="PF00069">
    <property type="entry name" value="Pkinase"/>
    <property type="match status" value="1"/>
</dbReference>
<feature type="compositionally biased region" description="Low complexity" evidence="8">
    <location>
        <begin position="322"/>
        <end position="341"/>
    </location>
</feature>
<dbReference type="SUPFAM" id="SSF56112">
    <property type="entry name" value="Protein kinase-like (PK-like)"/>
    <property type="match status" value="1"/>
</dbReference>
<dbReference type="GO" id="GO:0004674">
    <property type="term" value="F:protein serine/threonine kinase activity"/>
    <property type="evidence" value="ECO:0007669"/>
    <property type="project" value="UniProtKB-KW"/>
</dbReference>
<keyword evidence="6 7" id="KW-0067">ATP-binding</keyword>
<dbReference type="EC" id="2.7.11.1" evidence="1"/>
<reference evidence="11" key="1">
    <citation type="journal article" date="2008" name="PLoS ONE">
        <title>Survival in nuclear waste, extreme resistance, and potential applications gleaned from the genome sequence of Kineococcus radiotolerans SRS30216.</title>
        <authorList>
            <person name="Bagwell C.E."/>
            <person name="Bhat S."/>
            <person name="Hawkins G.M."/>
            <person name="Smith B.W."/>
            <person name="Biswas T."/>
            <person name="Hoover T.R."/>
            <person name="Saunders E."/>
            <person name="Han C.S."/>
            <person name="Tsodikov O.V."/>
            <person name="Shimkets L.J."/>
        </authorList>
    </citation>
    <scope>NUCLEOTIDE SEQUENCE [LARGE SCALE GENOMIC DNA]</scope>
    <source>
        <strain evidence="11">ATCC BAA-149 / DSM 14245 / SRS30216</strain>
    </source>
</reference>
<dbReference type="GO" id="GO:0005524">
    <property type="term" value="F:ATP binding"/>
    <property type="evidence" value="ECO:0007669"/>
    <property type="project" value="UniProtKB-UniRule"/>
</dbReference>
<evidence type="ECO:0000313" key="10">
    <source>
        <dbReference type="EMBL" id="ABS04745.1"/>
    </source>
</evidence>
<feature type="region of interest" description="Disordered" evidence="8">
    <location>
        <begin position="267"/>
        <end position="371"/>
    </location>
</feature>
<dbReference type="HOGENOM" id="CLU_035480_0_0_11"/>
<name>A6WD56_KINRD</name>
<dbReference type="AlphaFoldDB" id="A6WD56"/>
<dbReference type="PANTHER" id="PTHR43289">
    <property type="entry name" value="MITOGEN-ACTIVATED PROTEIN KINASE KINASE KINASE 20-RELATED"/>
    <property type="match status" value="1"/>
</dbReference>
<evidence type="ECO:0000256" key="7">
    <source>
        <dbReference type="PROSITE-ProRule" id="PRU10141"/>
    </source>
</evidence>
<evidence type="ECO:0000256" key="1">
    <source>
        <dbReference type="ARBA" id="ARBA00012513"/>
    </source>
</evidence>
<evidence type="ECO:0000259" key="9">
    <source>
        <dbReference type="PROSITE" id="PS50011"/>
    </source>
</evidence>
<dbReference type="CDD" id="cd14014">
    <property type="entry name" value="STKc_PknB_like"/>
    <property type="match status" value="1"/>
</dbReference>
<keyword evidence="4 7" id="KW-0547">Nucleotide-binding</keyword>
<sequence length="568" mass="56604">MRDPGEVDAPEPLTQPAPVRQWRREALAALGDDPRRRPPVVDGYRTGRLLGAGGSGVVWSGTGLDDVERALKVLHTGGPGDLLAELSMLRRVRHPRVVAVHDISTDDEGRPVLVLDLAPGGSLAALLTQRRRLSAGEVSGLLSVLGPALEDLHSAGVVHGDIAPGNVLLDAHGEPLLADLGVSRALGRRHGSVLGTPGFADPAALAGGGVGAASDVYGLAALGWWALTGEAPARAGALGARLAVRRAAADLPPGSAAAVLTALQEGLQRNPSRRPTPGELATAVTAVSRPRPVRGLVPAPPVGAPRRAPDGGTAAIPPPPGATRALPVPAPAPSSARPAPAAGGGRSSAARGRRRAGREATAARRAAPGRPHRRPLLAVAAGVVLVAGAAVLLPTLREGDPAPPAAPPGPAAAEGAPAAAPVAAPVTAPVAPVEGDLDEGAEVLRGVDPVAVVTELAARRARALSTGDRALLDLVDVPGSPAAAADAAVLTELAAAGTVLAGLGFEVVDVRPGVAGADRWVLDADVVTTAHAVVAGDGTSSAVAAGAPRTSRLTLERVAGEWRISAVG</sequence>
<dbReference type="STRING" id="266940.Krad_3281"/>
<organism evidence="10 11">
    <name type="scientific">Kineococcus radiotolerans (strain ATCC BAA-149 / DSM 14245 / SRS30216)</name>
    <dbReference type="NCBI Taxonomy" id="266940"/>
    <lineage>
        <taxon>Bacteria</taxon>
        <taxon>Bacillati</taxon>
        <taxon>Actinomycetota</taxon>
        <taxon>Actinomycetes</taxon>
        <taxon>Kineosporiales</taxon>
        <taxon>Kineosporiaceae</taxon>
        <taxon>Kineococcus</taxon>
    </lineage>
</organism>
<dbReference type="InterPro" id="IPR000719">
    <property type="entry name" value="Prot_kinase_dom"/>
</dbReference>
<dbReference type="PANTHER" id="PTHR43289:SF6">
    <property type="entry name" value="SERINE_THREONINE-PROTEIN KINASE NEKL-3"/>
    <property type="match status" value="1"/>
</dbReference>
<dbReference type="InterPro" id="IPR008266">
    <property type="entry name" value="Tyr_kinase_AS"/>
</dbReference>
<evidence type="ECO:0000256" key="5">
    <source>
        <dbReference type="ARBA" id="ARBA00022777"/>
    </source>
</evidence>
<feature type="compositionally biased region" description="Low complexity" evidence="8">
    <location>
        <begin position="304"/>
        <end position="315"/>
    </location>
</feature>
<protein>
    <recommendedName>
        <fullName evidence="1">non-specific serine/threonine protein kinase</fullName>
        <ecNumber evidence="1">2.7.11.1</ecNumber>
    </recommendedName>
</protein>
<keyword evidence="11" id="KW-1185">Reference proteome</keyword>
<dbReference type="InterPro" id="IPR017441">
    <property type="entry name" value="Protein_kinase_ATP_BS"/>
</dbReference>
<dbReference type="eggNOG" id="COG0515">
    <property type="taxonomic scope" value="Bacteria"/>
</dbReference>
<dbReference type="InterPro" id="IPR011009">
    <property type="entry name" value="Kinase-like_dom_sf"/>
</dbReference>
<evidence type="ECO:0000256" key="6">
    <source>
        <dbReference type="ARBA" id="ARBA00022840"/>
    </source>
</evidence>
<feature type="binding site" evidence="7">
    <location>
        <position position="72"/>
    </location>
    <ligand>
        <name>ATP</name>
        <dbReference type="ChEBI" id="CHEBI:30616"/>
    </ligand>
</feature>
<dbReference type="Gene3D" id="1.10.510.10">
    <property type="entry name" value="Transferase(Phosphotransferase) domain 1"/>
    <property type="match status" value="1"/>
</dbReference>
<keyword evidence="5 10" id="KW-0418">Kinase</keyword>
<keyword evidence="2" id="KW-0723">Serine/threonine-protein kinase</keyword>
<dbReference type="PROSITE" id="PS00107">
    <property type="entry name" value="PROTEIN_KINASE_ATP"/>
    <property type="match status" value="1"/>
</dbReference>
<dbReference type="PROSITE" id="PS00109">
    <property type="entry name" value="PROTEIN_KINASE_TYR"/>
    <property type="match status" value="1"/>
</dbReference>
<dbReference type="EMBL" id="CP000750">
    <property type="protein sequence ID" value="ABS04745.1"/>
    <property type="molecule type" value="Genomic_DNA"/>
</dbReference>
<dbReference type="PROSITE" id="PS50011">
    <property type="entry name" value="PROTEIN_KINASE_DOM"/>
    <property type="match status" value="1"/>
</dbReference>
<gene>
    <name evidence="10" type="ordered locus">Krad_3281</name>
</gene>
<keyword evidence="3" id="KW-0808">Transferase</keyword>
<feature type="region of interest" description="Disordered" evidence="8">
    <location>
        <begin position="1"/>
        <end position="21"/>
    </location>
</feature>
<evidence type="ECO:0000256" key="8">
    <source>
        <dbReference type="SAM" id="MobiDB-lite"/>
    </source>
</evidence>
<dbReference type="KEGG" id="kra:Krad_3281"/>
<evidence type="ECO:0000256" key="3">
    <source>
        <dbReference type="ARBA" id="ARBA00022679"/>
    </source>
</evidence>
<evidence type="ECO:0000313" key="11">
    <source>
        <dbReference type="Proteomes" id="UP000001116"/>
    </source>
</evidence>
<evidence type="ECO:0000256" key="4">
    <source>
        <dbReference type="ARBA" id="ARBA00022741"/>
    </source>
</evidence>
<feature type="domain" description="Protein kinase" evidence="9">
    <location>
        <begin position="44"/>
        <end position="287"/>
    </location>
</feature>
<proteinExistence type="predicted"/>
<evidence type="ECO:0000256" key="2">
    <source>
        <dbReference type="ARBA" id="ARBA00022527"/>
    </source>
</evidence>